<dbReference type="AlphaFoldDB" id="A0A9N9TFT4"/>
<accession>A0A9N9TFT4</accession>
<gene>
    <name evidence="6" type="ORF">PHYEVI_LOCUS766</name>
</gene>
<dbReference type="GO" id="GO:0005737">
    <property type="term" value="C:cytoplasm"/>
    <property type="evidence" value="ECO:0007669"/>
    <property type="project" value="UniProtKB-SubCell"/>
</dbReference>
<dbReference type="Pfam" id="PF14580">
    <property type="entry name" value="LRR_9"/>
    <property type="match status" value="1"/>
</dbReference>
<keyword evidence="4" id="KW-0433">Leucine-rich repeat</keyword>
<name>A0A9N9TFT4_PHYSR</name>
<evidence type="ECO:0000256" key="5">
    <source>
        <dbReference type="ARBA" id="ARBA00022737"/>
    </source>
</evidence>
<dbReference type="InterPro" id="IPR032675">
    <property type="entry name" value="LRR_dom_sf"/>
</dbReference>
<dbReference type="Gene3D" id="3.80.10.10">
    <property type="entry name" value="Ribonuclease Inhibitor"/>
    <property type="match status" value="1"/>
</dbReference>
<dbReference type="PANTHER" id="PTHR46545">
    <property type="entry name" value="LEUCINE-RICH REPEAT-CONTAINING PROTEIN 51"/>
    <property type="match status" value="1"/>
</dbReference>
<dbReference type="PANTHER" id="PTHR46545:SF1">
    <property type="entry name" value="LEUCINE-RICH REPEAT-CONTAINING PROTEIN 51"/>
    <property type="match status" value="1"/>
</dbReference>
<reference evidence="6" key="1">
    <citation type="submission" date="2022-01" db="EMBL/GenBank/DDBJ databases">
        <authorList>
            <person name="King R."/>
        </authorList>
    </citation>
    <scope>NUCLEOTIDE SEQUENCE</scope>
</reference>
<proteinExistence type="predicted"/>
<evidence type="ECO:0000256" key="1">
    <source>
        <dbReference type="ARBA" id="ARBA00004496"/>
    </source>
</evidence>
<evidence type="ECO:0000313" key="6">
    <source>
        <dbReference type="EMBL" id="CAG9854303.1"/>
    </source>
</evidence>
<dbReference type="EMBL" id="OU900094">
    <property type="protein sequence ID" value="CAG9854303.1"/>
    <property type="molecule type" value="Genomic_DNA"/>
</dbReference>
<evidence type="ECO:0000256" key="2">
    <source>
        <dbReference type="ARBA" id="ARBA00014223"/>
    </source>
</evidence>
<keyword evidence="7" id="KW-1185">Reference proteome</keyword>
<keyword evidence="5" id="KW-0677">Repeat</keyword>
<protein>
    <recommendedName>
        <fullName evidence="2">Leucine-rich repeat-containing protein 51</fullName>
    </recommendedName>
</protein>
<dbReference type="Proteomes" id="UP001153712">
    <property type="component" value="Chromosome 1"/>
</dbReference>
<evidence type="ECO:0000256" key="4">
    <source>
        <dbReference type="ARBA" id="ARBA00022614"/>
    </source>
</evidence>
<dbReference type="OrthoDB" id="676979at2759"/>
<dbReference type="PROSITE" id="PS51450">
    <property type="entry name" value="LRR"/>
    <property type="match status" value="1"/>
</dbReference>
<dbReference type="SUPFAM" id="SSF52058">
    <property type="entry name" value="L domain-like"/>
    <property type="match status" value="1"/>
</dbReference>
<sequence>MSLSESKILRSGKPADFSSFHIQHLNVGAFMRDIGLSSARESRVGCRPALGKRRKFLSRSIWLSNNNLRSLSNLDGFVEEILEYPEELGWIDLSFNKIQTIDECILKFKNMKIIYLHGNNISDLEEIKKLQSLDKLKSLTIHGNPIADQSNYRQFVITTLPQVINLDFTAILPSERFPP</sequence>
<comment type="subcellular location">
    <subcellularLocation>
        <location evidence="1">Cytoplasm</location>
    </subcellularLocation>
</comment>
<keyword evidence="3" id="KW-0963">Cytoplasm</keyword>
<evidence type="ECO:0000313" key="7">
    <source>
        <dbReference type="Proteomes" id="UP001153712"/>
    </source>
</evidence>
<organism evidence="6 7">
    <name type="scientific">Phyllotreta striolata</name>
    <name type="common">Striped flea beetle</name>
    <name type="synonym">Crioceris striolata</name>
    <dbReference type="NCBI Taxonomy" id="444603"/>
    <lineage>
        <taxon>Eukaryota</taxon>
        <taxon>Metazoa</taxon>
        <taxon>Ecdysozoa</taxon>
        <taxon>Arthropoda</taxon>
        <taxon>Hexapoda</taxon>
        <taxon>Insecta</taxon>
        <taxon>Pterygota</taxon>
        <taxon>Neoptera</taxon>
        <taxon>Endopterygota</taxon>
        <taxon>Coleoptera</taxon>
        <taxon>Polyphaga</taxon>
        <taxon>Cucujiformia</taxon>
        <taxon>Chrysomeloidea</taxon>
        <taxon>Chrysomelidae</taxon>
        <taxon>Galerucinae</taxon>
        <taxon>Alticini</taxon>
        <taxon>Phyllotreta</taxon>
    </lineage>
</organism>
<evidence type="ECO:0000256" key="3">
    <source>
        <dbReference type="ARBA" id="ARBA00022490"/>
    </source>
</evidence>
<dbReference type="InterPro" id="IPR001611">
    <property type="entry name" value="Leu-rich_rpt"/>
</dbReference>